<evidence type="ECO:0000313" key="1">
    <source>
        <dbReference type="Proteomes" id="UP000887565"/>
    </source>
</evidence>
<proteinExistence type="predicted"/>
<name>A0A915JK36_ROMCU</name>
<organism evidence="1 2">
    <name type="scientific">Romanomermis culicivorax</name>
    <name type="common">Nematode worm</name>
    <dbReference type="NCBI Taxonomy" id="13658"/>
    <lineage>
        <taxon>Eukaryota</taxon>
        <taxon>Metazoa</taxon>
        <taxon>Ecdysozoa</taxon>
        <taxon>Nematoda</taxon>
        <taxon>Enoplea</taxon>
        <taxon>Dorylaimia</taxon>
        <taxon>Mermithida</taxon>
        <taxon>Mermithoidea</taxon>
        <taxon>Mermithidae</taxon>
        <taxon>Romanomermis</taxon>
    </lineage>
</organism>
<sequence length="116" mass="12792">MASVHPHENAGCPCSAVKKRRFRKDCYLRQQSDAQKMDNTVTSIEKLEVKTDRELLFGAGEDGCGFCKIVCGLHDYCKIKEILKEEGKENGCEAAYVCSLKLSRALSSIGSRDVSG</sequence>
<reference evidence="2" key="1">
    <citation type="submission" date="2022-11" db="UniProtKB">
        <authorList>
            <consortium name="WormBaseParasite"/>
        </authorList>
    </citation>
    <scope>IDENTIFICATION</scope>
</reference>
<dbReference type="WBParaSite" id="nRc.2.0.1.t26468-RA">
    <property type="protein sequence ID" value="nRc.2.0.1.t26468-RA"/>
    <property type="gene ID" value="nRc.2.0.1.g26468"/>
</dbReference>
<protein>
    <submittedName>
        <fullName evidence="2">Uncharacterized protein</fullName>
    </submittedName>
</protein>
<accession>A0A915JK36</accession>
<dbReference type="Proteomes" id="UP000887565">
    <property type="component" value="Unplaced"/>
</dbReference>
<dbReference type="AlphaFoldDB" id="A0A915JK36"/>
<keyword evidence="1" id="KW-1185">Reference proteome</keyword>
<evidence type="ECO:0000313" key="2">
    <source>
        <dbReference type="WBParaSite" id="nRc.2.0.1.t26468-RA"/>
    </source>
</evidence>